<dbReference type="PANTHER" id="PTHR37089:SF4">
    <property type="entry name" value="EXPORTED PROTEIN"/>
    <property type="match status" value="1"/>
</dbReference>
<dbReference type="PANTHER" id="PTHR37089">
    <property type="entry name" value="PROTEIN U-RELATED"/>
    <property type="match status" value="1"/>
</dbReference>
<proteinExistence type="predicted"/>
<reference evidence="3" key="2">
    <citation type="journal article" date="2023" name="J Glob Antimicrob Resist">
        <title>Emergence of NDM-1 and KPC-3 carbapenemases in Kluyvera cryocrescens: Investigating genetic heterogeneity and acquisition routes of blaNDM-1 in Enterobacterales species in Portugal.</title>
        <authorList>
            <person name="Loiodice M."/>
            <person name="Ribeiro M."/>
            <person name="Peixe L."/>
            <person name="Novais A."/>
        </authorList>
    </citation>
    <scope>NUCLEOTIDE SEQUENCE</scope>
    <source>
        <strain evidence="3">K629</strain>
    </source>
</reference>
<keyword evidence="5" id="KW-1185">Reference proteome</keyword>
<evidence type="ECO:0000313" key="3">
    <source>
        <dbReference type="EMBL" id="MDW3775803.1"/>
    </source>
</evidence>
<dbReference type="Proteomes" id="UP000401081">
    <property type="component" value="Unassembled WGS sequence"/>
</dbReference>
<sequence length="165" mass="16571">MNTPIRFILFCLASAFISTAHADTATSTFQVQITITKSCSVTSGTPINFGNVAASSPSVTANTSISVNCSRLTPYTVGLAPSNSNTLGAGVMSGAIGGNTDKVPYQLAKDSAGAVWGSITSGGTSNVVSGSGTGAAQPLTVYAIVANANFAPDVYTDTVTVTVTY</sequence>
<accession>A0A485AJU0</accession>
<evidence type="ECO:0000259" key="2">
    <source>
        <dbReference type="Pfam" id="PF05229"/>
    </source>
</evidence>
<feature type="signal peptide" evidence="1">
    <location>
        <begin position="1"/>
        <end position="22"/>
    </location>
</feature>
<evidence type="ECO:0000313" key="5">
    <source>
        <dbReference type="Proteomes" id="UP000401081"/>
    </source>
</evidence>
<name>A0A485AJU0_KLUCR</name>
<dbReference type="EMBL" id="CAADJD010000015">
    <property type="protein sequence ID" value="VFS61282.1"/>
    <property type="molecule type" value="Genomic_DNA"/>
</dbReference>
<evidence type="ECO:0000313" key="4">
    <source>
        <dbReference type="EMBL" id="VFS61282.1"/>
    </source>
</evidence>
<keyword evidence="3" id="KW-0167">Capsid protein</keyword>
<keyword evidence="3" id="KW-0946">Virion</keyword>
<dbReference type="RefSeq" id="WP_061280746.1">
    <property type="nucleotide sequence ID" value="NZ_CALMQG010000079.1"/>
</dbReference>
<reference evidence="4 5" key="1">
    <citation type="submission" date="2019-03" db="EMBL/GenBank/DDBJ databases">
        <authorList>
            <consortium name="Pathogen Informatics"/>
        </authorList>
    </citation>
    <scope>NUCLEOTIDE SEQUENCE [LARGE SCALE GENOMIC DNA]</scope>
    <source>
        <strain evidence="4 5">NCTC12993</strain>
    </source>
</reference>
<dbReference type="InterPro" id="IPR007893">
    <property type="entry name" value="Spore_coat_U/FanG"/>
</dbReference>
<dbReference type="Proteomes" id="UP001276300">
    <property type="component" value="Unassembled WGS sequence"/>
</dbReference>
<protein>
    <submittedName>
        <fullName evidence="3">Spore coat protein U domain-containing protein</fullName>
    </submittedName>
    <submittedName>
        <fullName evidence="4">Uncharacterized secreted protein</fullName>
    </submittedName>
</protein>
<dbReference type="Pfam" id="PF05229">
    <property type="entry name" value="SCPU"/>
    <property type="match status" value="1"/>
</dbReference>
<gene>
    <name evidence="4" type="ORF">NCTC12993_01856</name>
    <name evidence="3" type="ORF">QWU01_03135</name>
</gene>
<dbReference type="InterPro" id="IPR053167">
    <property type="entry name" value="Spore_coat_component"/>
</dbReference>
<dbReference type="GeneID" id="99776667"/>
<feature type="chain" id="PRO_5042717816" evidence="1">
    <location>
        <begin position="23"/>
        <end position="165"/>
    </location>
</feature>
<organism evidence="4 5">
    <name type="scientific">Kluyvera cryocrescens</name>
    <name type="common">Kluyvera citrophila</name>
    <dbReference type="NCBI Taxonomy" id="580"/>
    <lineage>
        <taxon>Bacteria</taxon>
        <taxon>Pseudomonadati</taxon>
        <taxon>Pseudomonadota</taxon>
        <taxon>Gammaproteobacteria</taxon>
        <taxon>Enterobacterales</taxon>
        <taxon>Enterobacteriaceae</taxon>
        <taxon>Kluyvera</taxon>
    </lineage>
</organism>
<dbReference type="AlphaFoldDB" id="A0A485AJU0"/>
<keyword evidence="1" id="KW-0732">Signal</keyword>
<feature type="domain" description="Spore coat protein U/FanG" evidence="2">
    <location>
        <begin position="25"/>
        <end position="162"/>
    </location>
</feature>
<dbReference type="SMART" id="SM00972">
    <property type="entry name" value="SCPU"/>
    <property type="match status" value="1"/>
</dbReference>
<evidence type="ECO:0000256" key="1">
    <source>
        <dbReference type="SAM" id="SignalP"/>
    </source>
</evidence>
<dbReference type="EMBL" id="JAUEQX010000004">
    <property type="protein sequence ID" value="MDW3775803.1"/>
    <property type="molecule type" value="Genomic_DNA"/>
</dbReference>